<feature type="compositionally biased region" description="Low complexity" evidence="1">
    <location>
        <begin position="119"/>
        <end position="129"/>
    </location>
</feature>
<comment type="caution">
    <text evidence="2">The sequence shown here is derived from an EMBL/GenBank/DDBJ whole genome shotgun (WGS) entry which is preliminary data.</text>
</comment>
<dbReference type="AlphaFoldDB" id="A0A0B2W4V5"/>
<dbReference type="Proteomes" id="UP000031036">
    <property type="component" value="Unassembled WGS sequence"/>
</dbReference>
<feature type="region of interest" description="Disordered" evidence="1">
    <location>
        <begin position="119"/>
        <end position="171"/>
    </location>
</feature>
<sequence>MMMPQSAVIRARYVPDVRGVNRYKHFYSPLVTETNEAGENIDKRGSPYELPYLDTGDLTRYAGRLDSDVTFTISDDNYLDTKSGLSSRQRLSVGLLQINALANTSHSLSLSSSLPVLASASKPNSSLKPLSKRPNGLNRSTQNIYTGECGRAQRNDDRFPKGDTGTGRETSCQRKDAVFLVDCAAGADETYSTKTLGTQTSVLEEKAKEASATEPSTCKATQTQAPVSTLTRAIQEYDAEASF</sequence>
<organism evidence="2 3">
    <name type="scientific">Toxocara canis</name>
    <name type="common">Canine roundworm</name>
    <dbReference type="NCBI Taxonomy" id="6265"/>
    <lineage>
        <taxon>Eukaryota</taxon>
        <taxon>Metazoa</taxon>
        <taxon>Ecdysozoa</taxon>
        <taxon>Nematoda</taxon>
        <taxon>Chromadorea</taxon>
        <taxon>Rhabditida</taxon>
        <taxon>Spirurina</taxon>
        <taxon>Ascaridomorpha</taxon>
        <taxon>Ascaridoidea</taxon>
        <taxon>Toxocaridae</taxon>
        <taxon>Toxocara</taxon>
    </lineage>
</organism>
<name>A0A0B2W4V5_TOXCA</name>
<evidence type="ECO:0000313" key="3">
    <source>
        <dbReference type="Proteomes" id="UP000031036"/>
    </source>
</evidence>
<keyword evidence="3" id="KW-1185">Reference proteome</keyword>
<gene>
    <name evidence="2" type="ORF">Tcan_03342</name>
</gene>
<reference evidence="2 3" key="1">
    <citation type="submission" date="2014-11" db="EMBL/GenBank/DDBJ databases">
        <title>Genetic blueprint of the zoonotic pathogen Toxocara canis.</title>
        <authorList>
            <person name="Zhu X.-Q."/>
            <person name="Korhonen P.K."/>
            <person name="Cai H."/>
            <person name="Young N.D."/>
            <person name="Nejsum P."/>
            <person name="von Samson-Himmelstjerna G."/>
            <person name="Boag P.R."/>
            <person name="Tan P."/>
            <person name="Li Q."/>
            <person name="Min J."/>
            <person name="Yang Y."/>
            <person name="Wang X."/>
            <person name="Fang X."/>
            <person name="Hall R.S."/>
            <person name="Hofmann A."/>
            <person name="Sternberg P.W."/>
            <person name="Jex A.R."/>
            <person name="Gasser R.B."/>
        </authorList>
    </citation>
    <scope>NUCLEOTIDE SEQUENCE [LARGE SCALE GENOMIC DNA]</scope>
    <source>
        <strain evidence="2">PN_DK_2014</strain>
    </source>
</reference>
<evidence type="ECO:0000313" key="2">
    <source>
        <dbReference type="EMBL" id="KHN88694.1"/>
    </source>
</evidence>
<accession>A0A0B2W4V5</accession>
<protein>
    <submittedName>
        <fullName evidence="2">Uncharacterized protein</fullName>
    </submittedName>
</protein>
<dbReference type="EMBL" id="JPKZ01000192">
    <property type="protein sequence ID" value="KHN88694.1"/>
    <property type="molecule type" value="Genomic_DNA"/>
</dbReference>
<dbReference type="OrthoDB" id="5855868at2759"/>
<proteinExistence type="predicted"/>
<feature type="compositionally biased region" description="Basic and acidic residues" evidence="1">
    <location>
        <begin position="151"/>
        <end position="161"/>
    </location>
</feature>
<evidence type="ECO:0000256" key="1">
    <source>
        <dbReference type="SAM" id="MobiDB-lite"/>
    </source>
</evidence>